<dbReference type="PANTHER" id="PTHR43553:SF19">
    <property type="entry name" value="HMP_THIAMINE IMPORT ATP-BINDING PROTEIN YKOD-RELATED"/>
    <property type="match status" value="1"/>
</dbReference>
<proteinExistence type="inferred from homology"/>
<organism evidence="5 6">
    <name type="scientific">Compostibacillus humi</name>
    <dbReference type="NCBI Taxonomy" id="1245525"/>
    <lineage>
        <taxon>Bacteria</taxon>
        <taxon>Bacillati</taxon>
        <taxon>Bacillota</taxon>
        <taxon>Bacilli</taxon>
        <taxon>Bacillales</taxon>
        <taxon>Bacillaceae</taxon>
        <taxon>Compostibacillus</taxon>
    </lineage>
</organism>
<keyword evidence="6" id="KW-1185">Reference proteome</keyword>
<gene>
    <name evidence="5" type="ORF">GCM10010978_32840</name>
</gene>
<comment type="caution">
    <text evidence="5">The sequence shown here is derived from an EMBL/GenBank/DDBJ whole genome shotgun (WGS) entry which is preliminary data.</text>
</comment>
<evidence type="ECO:0000256" key="3">
    <source>
        <dbReference type="ARBA" id="ARBA00022741"/>
    </source>
</evidence>
<evidence type="ECO:0000256" key="2">
    <source>
        <dbReference type="ARBA" id="ARBA00022448"/>
    </source>
</evidence>
<keyword evidence="4" id="KW-0067">ATP-binding</keyword>
<dbReference type="Proteomes" id="UP000602050">
    <property type="component" value="Unassembled WGS sequence"/>
</dbReference>
<reference evidence="5" key="2">
    <citation type="submission" date="2020-09" db="EMBL/GenBank/DDBJ databases">
        <authorList>
            <person name="Sun Q."/>
            <person name="Zhou Y."/>
        </authorList>
    </citation>
    <scope>NUCLEOTIDE SEQUENCE</scope>
    <source>
        <strain evidence="5">CGMCC 1.12360</strain>
    </source>
</reference>
<dbReference type="AlphaFoldDB" id="A0A8J2XH19"/>
<sequence length="103" mass="11701">MLLLDEPTFGQDAHSNQELMNLLSKKHQDGATLIMITHDMDLIHEYATRVIVIKDGKVAADCSPAELWKVEPGCIEKWQLEQPIAVQLSNIYEKEMEYVSTTT</sequence>
<dbReference type="GO" id="GO:0042626">
    <property type="term" value="F:ATPase-coupled transmembrane transporter activity"/>
    <property type="evidence" value="ECO:0007669"/>
    <property type="project" value="TreeGrafter"/>
</dbReference>
<dbReference type="GO" id="GO:0005524">
    <property type="term" value="F:ATP binding"/>
    <property type="evidence" value="ECO:0007669"/>
    <property type="project" value="UniProtKB-KW"/>
</dbReference>
<keyword evidence="3" id="KW-0547">Nucleotide-binding</keyword>
<evidence type="ECO:0000313" key="5">
    <source>
        <dbReference type="EMBL" id="GFZ91913.1"/>
    </source>
</evidence>
<name>A0A8J2XH19_9BACI</name>
<comment type="similarity">
    <text evidence="1">Belongs to the ABC transporter superfamily.</text>
</comment>
<evidence type="ECO:0000256" key="4">
    <source>
        <dbReference type="ARBA" id="ARBA00022840"/>
    </source>
</evidence>
<evidence type="ECO:0000313" key="6">
    <source>
        <dbReference type="Proteomes" id="UP000602050"/>
    </source>
</evidence>
<dbReference type="SUPFAM" id="SSF52540">
    <property type="entry name" value="P-loop containing nucleoside triphosphate hydrolases"/>
    <property type="match status" value="1"/>
</dbReference>
<dbReference type="InterPro" id="IPR050095">
    <property type="entry name" value="ECF_ABC_transporter_ATP-bd"/>
</dbReference>
<dbReference type="EMBL" id="BMEV01000124">
    <property type="protein sequence ID" value="GFZ91913.1"/>
    <property type="molecule type" value="Genomic_DNA"/>
</dbReference>
<keyword evidence="2" id="KW-0813">Transport</keyword>
<evidence type="ECO:0000256" key="1">
    <source>
        <dbReference type="ARBA" id="ARBA00005417"/>
    </source>
</evidence>
<dbReference type="PANTHER" id="PTHR43553">
    <property type="entry name" value="HEAVY METAL TRANSPORTER"/>
    <property type="match status" value="1"/>
</dbReference>
<reference evidence="5" key="1">
    <citation type="journal article" date="2014" name="Int. J. Syst. Evol. Microbiol.">
        <title>Complete genome sequence of Corynebacterium casei LMG S-19264T (=DSM 44701T), isolated from a smear-ripened cheese.</title>
        <authorList>
            <consortium name="US DOE Joint Genome Institute (JGI-PGF)"/>
            <person name="Walter F."/>
            <person name="Albersmeier A."/>
            <person name="Kalinowski J."/>
            <person name="Ruckert C."/>
        </authorList>
    </citation>
    <scope>NUCLEOTIDE SEQUENCE</scope>
    <source>
        <strain evidence="5">CGMCC 1.12360</strain>
    </source>
</reference>
<accession>A0A8J2XH19</accession>
<dbReference type="InterPro" id="IPR027417">
    <property type="entry name" value="P-loop_NTPase"/>
</dbReference>
<dbReference type="GO" id="GO:0043190">
    <property type="term" value="C:ATP-binding cassette (ABC) transporter complex"/>
    <property type="evidence" value="ECO:0007669"/>
    <property type="project" value="TreeGrafter"/>
</dbReference>
<protein>
    <submittedName>
        <fullName evidence="5">Uncharacterized protein</fullName>
    </submittedName>
</protein>
<dbReference type="Gene3D" id="3.40.50.300">
    <property type="entry name" value="P-loop containing nucleotide triphosphate hydrolases"/>
    <property type="match status" value="1"/>
</dbReference>